<dbReference type="KEGG" id="pvk:EPZ47_08425"/>
<gene>
    <name evidence="7" type="ORF">EPZ47_08425</name>
    <name evidence="8" type="ORF">QCD61_08245</name>
</gene>
<sequence>MWNFKRLALALLVMLVASAVVLFVLENNQSVALMIFGWGAPSLPVAVLVLGAFLAGLTLGPLLGTYIALRERRRTRKTAV</sequence>
<dbReference type="RefSeq" id="WP_135844359.1">
    <property type="nucleotide sequence ID" value="NZ_CP035088.1"/>
</dbReference>
<accession>A0A4V1CAF6</accession>
<dbReference type="GO" id="GO:0005886">
    <property type="term" value="C:plasma membrane"/>
    <property type="evidence" value="ECO:0007669"/>
    <property type="project" value="InterPro"/>
</dbReference>
<evidence type="ECO:0000256" key="1">
    <source>
        <dbReference type="ARBA" id="ARBA00022475"/>
    </source>
</evidence>
<reference evidence="7" key="3">
    <citation type="submission" date="2019-01" db="EMBL/GenBank/DDBJ databases">
        <authorList>
            <person name="Zhang L."/>
        </authorList>
    </citation>
    <scope>NUCLEOTIDE SEQUENCE</scope>
    <source>
        <strain evidence="7">11K1</strain>
    </source>
</reference>
<keyword evidence="3 5" id="KW-1133">Transmembrane helix</keyword>
<keyword evidence="2 5" id="KW-0812">Transmembrane</keyword>
<evidence type="ECO:0000313" key="10">
    <source>
        <dbReference type="Proteomes" id="UP001227386"/>
    </source>
</evidence>
<keyword evidence="10" id="KW-1185">Reference proteome</keyword>
<keyword evidence="4 5" id="KW-0472">Membrane</keyword>
<evidence type="ECO:0000313" key="9">
    <source>
        <dbReference type="Proteomes" id="UP000296468"/>
    </source>
</evidence>
<feature type="domain" description="Lipopolysaccharide assembly protein A" evidence="6">
    <location>
        <begin position="26"/>
        <end position="77"/>
    </location>
</feature>
<evidence type="ECO:0000313" key="8">
    <source>
        <dbReference type="EMBL" id="WGO95060.1"/>
    </source>
</evidence>
<dbReference type="Pfam" id="PF06305">
    <property type="entry name" value="LapA_dom"/>
    <property type="match status" value="1"/>
</dbReference>
<evidence type="ECO:0000256" key="4">
    <source>
        <dbReference type="ARBA" id="ARBA00023136"/>
    </source>
</evidence>
<dbReference type="InterPro" id="IPR010445">
    <property type="entry name" value="LapA_dom"/>
</dbReference>
<dbReference type="AlphaFoldDB" id="A0A4V1CAF6"/>
<evidence type="ECO:0000256" key="5">
    <source>
        <dbReference type="SAM" id="Phobius"/>
    </source>
</evidence>
<feature type="transmembrane region" description="Helical" evidence="5">
    <location>
        <begin position="43"/>
        <end position="69"/>
    </location>
</feature>
<evidence type="ECO:0000259" key="6">
    <source>
        <dbReference type="Pfam" id="PF06305"/>
    </source>
</evidence>
<dbReference type="EMBL" id="CP035088">
    <property type="protein sequence ID" value="QBZ88734.1"/>
    <property type="molecule type" value="Genomic_DNA"/>
</dbReference>
<reference evidence="8" key="4">
    <citation type="submission" date="2023-04" db="EMBL/GenBank/DDBJ databases">
        <authorList>
            <person name="Charles T.C."/>
            <person name="Cheng J."/>
            <person name="Lynch M."/>
            <person name="Van Dyk A."/>
        </authorList>
    </citation>
    <scope>NUCLEOTIDE SEQUENCE</scope>
    <source>
        <strain evidence="8">YsS1</strain>
    </source>
</reference>
<organism evidence="7 9">
    <name type="scientific">Pseudomonas viciae</name>
    <dbReference type="NCBI Taxonomy" id="2505979"/>
    <lineage>
        <taxon>Bacteria</taxon>
        <taxon>Pseudomonadati</taxon>
        <taxon>Pseudomonadota</taxon>
        <taxon>Gammaproteobacteria</taxon>
        <taxon>Pseudomonadales</taxon>
        <taxon>Pseudomonadaceae</taxon>
        <taxon>Pseudomonas</taxon>
    </lineage>
</organism>
<proteinExistence type="predicted"/>
<evidence type="ECO:0000313" key="7">
    <source>
        <dbReference type="EMBL" id="QBZ88734.1"/>
    </source>
</evidence>
<protein>
    <submittedName>
        <fullName evidence="7">LapA family protein</fullName>
    </submittedName>
</protein>
<evidence type="ECO:0000256" key="2">
    <source>
        <dbReference type="ARBA" id="ARBA00022692"/>
    </source>
</evidence>
<reference evidence="7 9" key="2">
    <citation type="journal article" date="2019" name="Front. Microbiol.">
        <title>In silico and Genetic Analyses of Cyclic Lipopeptide Synthetic Gene Clusters in Pseudomonas sp. 11K1.</title>
        <authorList>
            <person name="Zhao H."/>
            <person name="Liu Y.P."/>
            <person name="Zhang L.Q."/>
        </authorList>
    </citation>
    <scope>NUCLEOTIDE SEQUENCE [LARGE SCALE GENOMIC DNA]</scope>
    <source>
        <strain evidence="7 9">11K1</strain>
    </source>
</reference>
<evidence type="ECO:0000256" key="3">
    <source>
        <dbReference type="ARBA" id="ARBA00022989"/>
    </source>
</evidence>
<dbReference type="EMBL" id="CP123771">
    <property type="protein sequence ID" value="WGO95060.1"/>
    <property type="molecule type" value="Genomic_DNA"/>
</dbReference>
<dbReference type="Proteomes" id="UP001227386">
    <property type="component" value="Chromosome"/>
</dbReference>
<name>A0A4V1CAF6_9PSED</name>
<keyword evidence="1" id="KW-1003">Cell membrane</keyword>
<dbReference type="Proteomes" id="UP000296468">
    <property type="component" value="Chromosome"/>
</dbReference>
<reference evidence="8 10" key="1">
    <citation type="journal article" date="2012" name="Appl. Soil Ecol.">
        <title>Isolation and characterization of new plant growth-promoting bacterial endophytes.</title>
        <authorList>
            <person name="Rashid S."/>
            <person name="Charles T.C."/>
            <person name="Glick B.R."/>
        </authorList>
    </citation>
    <scope>NUCLEOTIDE SEQUENCE [LARGE SCALE GENOMIC DNA]</scope>
    <source>
        <strain evidence="8 10">YsS1</strain>
    </source>
</reference>